<dbReference type="EMBL" id="NPMS01000004">
    <property type="protein sequence ID" value="OZU88828.1"/>
    <property type="molecule type" value="Genomic_DNA"/>
</dbReference>
<dbReference type="InterPro" id="IPR036259">
    <property type="entry name" value="MFS_trans_sf"/>
</dbReference>
<evidence type="ECO:0000256" key="6">
    <source>
        <dbReference type="SAM" id="Phobius"/>
    </source>
</evidence>
<feature type="domain" description="Major facilitator superfamily (MFS) profile" evidence="7">
    <location>
        <begin position="46"/>
        <end position="432"/>
    </location>
</feature>
<feature type="transmembrane region" description="Helical" evidence="6">
    <location>
        <begin position="198"/>
        <end position="222"/>
    </location>
</feature>
<evidence type="ECO:0000256" key="4">
    <source>
        <dbReference type="ARBA" id="ARBA00022989"/>
    </source>
</evidence>
<evidence type="ECO:0000313" key="8">
    <source>
        <dbReference type="EMBL" id="OZU88828.1"/>
    </source>
</evidence>
<dbReference type="Gene3D" id="1.20.1250.20">
    <property type="entry name" value="MFS general substrate transporter like domains"/>
    <property type="match status" value="1"/>
</dbReference>
<evidence type="ECO:0000313" key="9">
    <source>
        <dbReference type="Proteomes" id="UP000216498"/>
    </source>
</evidence>
<feature type="transmembrane region" description="Helical" evidence="6">
    <location>
        <begin position="277"/>
        <end position="302"/>
    </location>
</feature>
<organism evidence="8 9">
    <name type="scientific">Virgibacillus indicus</name>
    <dbReference type="NCBI Taxonomy" id="2024554"/>
    <lineage>
        <taxon>Bacteria</taxon>
        <taxon>Bacillati</taxon>
        <taxon>Bacillota</taxon>
        <taxon>Bacilli</taxon>
        <taxon>Bacillales</taxon>
        <taxon>Bacillaceae</taxon>
        <taxon>Virgibacillus</taxon>
    </lineage>
</organism>
<protein>
    <submittedName>
        <fullName evidence="8">MFS transporter</fullName>
    </submittedName>
</protein>
<comment type="subcellular location">
    <subcellularLocation>
        <location evidence="1">Cell membrane</location>
        <topology evidence="1">Multi-pass membrane protein</topology>
    </subcellularLocation>
</comment>
<comment type="caution">
    <text evidence="8">The sequence shown here is derived from an EMBL/GenBank/DDBJ whole genome shotgun (WGS) entry which is preliminary data.</text>
</comment>
<gene>
    <name evidence="8" type="ORF">CIL03_11125</name>
</gene>
<name>A0A265N9X9_9BACI</name>
<feature type="transmembrane region" description="Helical" evidence="6">
    <location>
        <begin position="79"/>
        <end position="102"/>
    </location>
</feature>
<dbReference type="CDD" id="cd17339">
    <property type="entry name" value="MFS_NIMT_CynX_like"/>
    <property type="match status" value="1"/>
</dbReference>
<dbReference type="SUPFAM" id="SSF103473">
    <property type="entry name" value="MFS general substrate transporter"/>
    <property type="match status" value="1"/>
</dbReference>
<dbReference type="InterPro" id="IPR020846">
    <property type="entry name" value="MFS_dom"/>
</dbReference>
<sequence length="432" mass="47211">MSRVCTIKFLNRVAFIYVIFKSSDLKGGTQVELQQPSDRSNQIYRFLLIAGIIVVAFNLRPSITSVGPLIGIIRDDLGLSNWSAGILTSLPLIAFAIMSPIVPRLANRFTNERIMLLGLIFLLFGITVRSVSFIIFLFLGTLFVGLGIAICNVLLPGVIKEKFPAKVALMTSIYSTSMGIFASAASGLSIPIAKGLGLGWQLALVVWAIPAIIGIFILIYIVKKDKKDKSVKINYIRSNDNRIWKSPLAWQVAGFMGLQSFLFYVTISWLPEILHNYGVSIATAGWMLSFMQIIGLPVSFIIPIIAEKFKSQRGIVLVLGLFAIFGYGGLLFGNSYIVMVICTILIGITLSGCFALALTFLGMRARSARQAAELSGMAQSLGYVLAAAGPMFIGYLYDITHTWTVPLITLIIVVLLVMSFGMGAGRNKYVFD</sequence>
<keyword evidence="5 6" id="KW-0472">Membrane</keyword>
<reference evidence="8 9" key="1">
    <citation type="submission" date="2017-08" db="EMBL/GenBank/DDBJ databases">
        <title>Virgibacillus indicus sp. nov. and Virgibacillus profoundi sp. nov, two moderately halophilic bacteria isolated from marine sediment by using the Microfluidic Streak Plate.</title>
        <authorList>
            <person name="Xu B."/>
            <person name="Hu B."/>
            <person name="Wang J."/>
            <person name="Zhu Y."/>
            <person name="Huang L."/>
            <person name="Du W."/>
            <person name="Huang Y."/>
        </authorList>
    </citation>
    <scope>NUCLEOTIDE SEQUENCE [LARGE SCALE GENOMIC DNA]</scope>
    <source>
        <strain evidence="8 9">IO3-P2-C2</strain>
    </source>
</reference>
<evidence type="ECO:0000256" key="2">
    <source>
        <dbReference type="ARBA" id="ARBA00022448"/>
    </source>
</evidence>
<dbReference type="PANTHER" id="PTHR23523:SF2">
    <property type="entry name" value="2-NITROIMIDAZOLE TRANSPORTER"/>
    <property type="match status" value="1"/>
</dbReference>
<proteinExistence type="predicted"/>
<keyword evidence="3 6" id="KW-0812">Transmembrane</keyword>
<dbReference type="InterPro" id="IPR011701">
    <property type="entry name" value="MFS"/>
</dbReference>
<feature type="transmembrane region" description="Helical" evidence="6">
    <location>
        <begin position="381"/>
        <end position="397"/>
    </location>
</feature>
<dbReference type="PROSITE" id="PS50850">
    <property type="entry name" value="MFS"/>
    <property type="match status" value="1"/>
</dbReference>
<evidence type="ECO:0000256" key="3">
    <source>
        <dbReference type="ARBA" id="ARBA00022692"/>
    </source>
</evidence>
<feature type="transmembrane region" description="Helical" evidence="6">
    <location>
        <begin position="403"/>
        <end position="424"/>
    </location>
</feature>
<dbReference type="GO" id="GO:0005886">
    <property type="term" value="C:plasma membrane"/>
    <property type="evidence" value="ECO:0007669"/>
    <property type="project" value="UniProtKB-SubCell"/>
</dbReference>
<feature type="transmembrane region" description="Helical" evidence="6">
    <location>
        <begin position="314"/>
        <end position="330"/>
    </location>
</feature>
<evidence type="ECO:0000256" key="5">
    <source>
        <dbReference type="ARBA" id="ARBA00023136"/>
    </source>
</evidence>
<dbReference type="Pfam" id="PF07690">
    <property type="entry name" value="MFS_1"/>
    <property type="match status" value="1"/>
</dbReference>
<dbReference type="Proteomes" id="UP000216498">
    <property type="component" value="Unassembled WGS sequence"/>
</dbReference>
<dbReference type="OrthoDB" id="9797740at2"/>
<evidence type="ECO:0000259" key="7">
    <source>
        <dbReference type="PROSITE" id="PS50850"/>
    </source>
</evidence>
<dbReference type="InterPro" id="IPR052524">
    <property type="entry name" value="MFS_Cyanate_Porter"/>
</dbReference>
<dbReference type="GO" id="GO:0022857">
    <property type="term" value="F:transmembrane transporter activity"/>
    <property type="evidence" value="ECO:0007669"/>
    <property type="project" value="InterPro"/>
</dbReference>
<keyword evidence="2" id="KW-0813">Transport</keyword>
<keyword evidence="4 6" id="KW-1133">Transmembrane helix</keyword>
<dbReference type="PANTHER" id="PTHR23523">
    <property type="match status" value="1"/>
</dbReference>
<feature type="transmembrane region" description="Helical" evidence="6">
    <location>
        <begin position="114"/>
        <end position="131"/>
    </location>
</feature>
<feature type="transmembrane region" description="Helical" evidence="6">
    <location>
        <begin position="137"/>
        <end position="155"/>
    </location>
</feature>
<evidence type="ECO:0000256" key="1">
    <source>
        <dbReference type="ARBA" id="ARBA00004651"/>
    </source>
</evidence>
<accession>A0A265N9X9</accession>
<feature type="transmembrane region" description="Helical" evidence="6">
    <location>
        <begin position="243"/>
        <end position="265"/>
    </location>
</feature>
<feature type="transmembrane region" description="Helical" evidence="6">
    <location>
        <begin position="336"/>
        <end position="361"/>
    </location>
</feature>
<feature type="transmembrane region" description="Helical" evidence="6">
    <location>
        <begin position="167"/>
        <end position="192"/>
    </location>
</feature>
<feature type="transmembrane region" description="Helical" evidence="6">
    <location>
        <begin position="43"/>
        <end position="59"/>
    </location>
</feature>
<dbReference type="AlphaFoldDB" id="A0A265N9X9"/>
<keyword evidence="9" id="KW-1185">Reference proteome</keyword>